<sequence length="306" mass="33543">MPRHISVIFPGQGSQSLGMLNSFNNEEINKIKPLIDKSIDVDIIDIINNGPQDILNKTSITQPSILITSYFYFKKFVNETNIKPDLLAGHSLGEYSALLAANSINIEDAISLVHNRGLYMENSKLGSMYAILNLDLELINSICEDVQSSSGNIVCAANINSPNQVVISGETKAAKIVAEKCKENGAKRCIQLKVSVASHCELMAGAANKFSNDLLNCEIKIPEIPILHNVDADVEKNISNIPTKLIDQLTKPVQWVETMNHIKKYDGIVIECGPGKVLSGLAKTNGIENILSMCSDNFYEELQNLL</sequence>
<dbReference type="Gene3D" id="3.30.70.250">
    <property type="entry name" value="Malonyl-CoA ACP transacylase, ACP-binding"/>
    <property type="match status" value="1"/>
</dbReference>
<dbReference type="GO" id="GO:0006633">
    <property type="term" value="P:fatty acid biosynthetic process"/>
    <property type="evidence" value="ECO:0007669"/>
    <property type="project" value="TreeGrafter"/>
</dbReference>
<evidence type="ECO:0000256" key="4">
    <source>
        <dbReference type="ARBA" id="ARBA00023315"/>
    </source>
</evidence>
<dbReference type="InterPro" id="IPR014043">
    <property type="entry name" value="Acyl_transferase_dom"/>
</dbReference>
<evidence type="ECO:0000256" key="5">
    <source>
        <dbReference type="ARBA" id="ARBA00048462"/>
    </source>
</evidence>
<dbReference type="Gene3D" id="3.40.366.10">
    <property type="entry name" value="Malonyl-Coenzyme A Acyl Carrier Protein, domain 2"/>
    <property type="match status" value="1"/>
</dbReference>
<dbReference type="SUPFAM" id="SSF55048">
    <property type="entry name" value="Probable ACP-binding domain of malonyl-CoA ACP transacylase"/>
    <property type="match status" value="1"/>
</dbReference>
<gene>
    <name evidence="9" type="primary">fabD</name>
    <name evidence="9" type="ORF">ISQ64_01140</name>
</gene>
<evidence type="ECO:0000256" key="1">
    <source>
        <dbReference type="ARBA" id="ARBA00013258"/>
    </source>
</evidence>
<dbReference type="GO" id="GO:0004314">
    <property type="term" value="F:[acyl-carrier-protein] S-malonyltransferase activity"/>
    <property type="evidence" value="ECO:0007669"/>
    <property type="project" value="UniProtKB-EC"/>
</dbReference>
<proteinExistence type="inferred from homology"/>
<feature type="active site" evidence="7">
    <location>
        <position position="91"/>
    </location>
</feature>
<dbReference type="InterPro" id="IPR016035">
    <property type="entry name" value="Acyl_Trfase/lysoPLipase"/>
</dbReference>
<dbReference type="InterPro" id="IPR001227">
    <property type="entry name" value="Ac_transferase_dom_sf"/>
</dbReference>
<feature type="domain" description="Malonyl-CoA:ACP transacylase (MAT)" evidence="8">
    <location>
        <begin position="8"/>
        <end position="297"/>
    </location>
</feature>
<dbReference type="AlphaFoldDB" id="A0A937I6V6"/>
<evidence type="ECO:0000313" key="9">
    <source>
        <dbReference type="EMBL" id="MBL6817992.1"/>
    </source>
</evidence>
<evidence type="ECO:0000313" key="10">
    <source>
        <dbReference type="Proteomes" id="UP000711391"/>
    </source>
</evidence>
<dbReference type="InterPro" id="IPR050858">
    <property type="entry name" value="Mal-CoA-ACP_Trans/PKS_FabD"/>
</dbReference>
<dbReference type="EMBL" id="JADHQD010000004">
    <property type="protein sequence ID" value="MBL6817992.1"/>
    <property type="molecule type" value="Genomic_DNA"/>
</dbReference>
<protein>
    <recommendedName>
        <fullName evidence="2 6">Malonyl CoA-acyl carrier protein transacylase</fullName>
        <ecNumber evidence="1 6">2.3.1.39</ecNumber>
    </recommendedName>
</protein>
<evidence type="ECO:0000256" key="7">
    <source>
        <dbReference type="PIRSR" id="PIRSR000446-1"/>
    </source>
</evidence>
<dbReference type="EC" id="2.3.1.39" evidence="1 6"/>
<dbReference type="SUPFAM" id="SSF52151">
    <property type="entry name" value="FabD/lysophospholipase-like"/>
    <property type="match status" value="1"/>
</dbReference>
<dbReference type="InterPro" id="IPR004410">
    <property type="entry name" value="Malonyl_CoA-ACP_transAc_FabD"/>
</dbReference>
<dbReference type="PANTHER" id="PTHR42681">
    <property type="entry name" value="MALONYL-COA-ACYL CARRIER PROTEIN TRANSACYLASE, MITOCHONDRIAL"/>
    <property type="match status" value="1"/>
</dbReference>
<comment type="similarity">
    <text evidence="6">Belongs to the fabD family.</text>
</comment>
<reference evidence="9" key="1">
    <citation type="submission" date="2020-10" db="EMBL/GenBank/DDBJ databases">
        <title>Microbiome of the Black Sea water column analyzed by genome centric metagenomics.</title>
        <authorList>
            <person name="Cabello-Yeves P.J."/>
            <person name="Callieri C."/>
            <person name="Picazo A."/>
            <person name="Mehrshad M."/>
            <person name="Haro-Moreno J.M."/>
            <person name="Roda-Garcia J."/>
            <person name="Dzembekova N."/>
            <person name="Slabakova V."/>
            <person name="Slabakova N."/>
            <person name="Moncheva S."/>
            <person name="Rodriguez-Valera F."/>
        </authorList>
    </citation>
    <scope>NUCLEOTIDE SEQUENCE</scope>
    <source>
        <strain evidence="9">BS307-5m-G50</strain>
    </source>
</reference>
<dbReference type="Pfam" id="PF00698">
    <property type="entry name" value="Acyl_transf_1"/>
    <property type="match status" value="1"/>
</dbReference>
<dbReference type="GO" id="GO:0005829">
    <property type="term" value="C:cytosol"/>
    <property type="evidence" value="ECO:0007669"/>
    <property type="project" value="TreeGrafter"/>
</dbReference>
<comment type="caution">
    <text evidence="9">The sequence shown here is derived from an EMBL/GenBank/DDBJ whole genome shotgun (WGS) entry which is preliminary data.</text>
</comment>
<dbReference type="PIRSF" id="PIRSF000446">
    <property type="entry name" value="Mct"/>
    <property type="match status" value="1"/>
</dbReference>
<dbReference type="Proteomes" id="UP000711391">
    <property type="component" value="Unassembled WGS sequence"/>
</dbReference>
<evidence type="ECO:0000259" key="8">
    <source>
        <dbReference type="SMART" id="SM00827"/>
    </source>
</evidence>
<organism evidence="9 10">
    <name type="scientific">SAR86 cluster bacterium</name>
    <dbReference type="NCBI Taxonomy" id="2030880"/>
    <lineage>
        <taxon>Bacteria</taxon>
        <taxon>Pseudomonadati</taxon>
        <taxon>Pseudomonadota</taxon>
        <taxon>Gammaproteobacteria</taxon>
        <taxon>SAR86 cluster</taxon>
    </lineage>
</organism>
<evidence type="ECO:0000256" key="3">
    <source>
        <dbReference type="ARBA" id="ARBA00022679"/>
    </source>
</evidence>
<feature type="active site" evidence="7">
    <location>
        <position position="199"/>
    </location>
</feature>
<dbReference type="NCBIfam" id="TIGR00128">
    <property type="entry name" value="fabD"/>
    <property type="match status" value="1"/>
</dbReference>
<dbReference type="InterPro" id="IPR024925">
    <property type="entry name" value="Malonyl_CoA-ACP_transAc"/>
</dbReference>
<keyword evidence="4 6" id="KW-0012">Acyltransferase</keyword>
<dbReference type="SMART" id="SM00827">
    <property type="entry name" value="PKS_AT"/>
    <property type="match status" value="1"/>
</dbReference>
<comment type="catalytic activity">
    <reaction evidence="5 6">
        <text>holo-[ACP] + malonyl-CoA = malonyl-[ACP] + CoA</text>
        <dbReference type="Rhea" id="RHEA:41792"/>
        <dbReference type="Rhea" id="RHEA-COMP:9623"/>
        <dbReference type="Rhea" id="RHEA-COMP:9685"/>
        <dbReference type="ChEBI" id="CHEBI:57287"/>
        <dbReference type="ChEBI" id="CHEBI:57384"/>
        <dbReference type="ChEBI" id="CHEBI:64479"/>
        <dbReference type="ChEBI" id="CHEBI:78449"/>
        <dbReference type="EC" id="2.3.1.39"/>
    </reaction>
</comment>
<dbReference type="PANTHER" id="PTHR42681:SF1">
    <property type="entry name" value="MALONYL-COA-ACYL CARRIER PROTEIN TRANSACYLASE, MITOCHONDRIAL"/>
    <property type="match status" value="1"/>
</dbReference>
<name>A0A937I6V6_9GAMM</name>
<dbReference type="FunFam" id="3.30.70.250:FF:000001">
    <property type="entry name" value="Malonyl CoA-acyl carrier protein transacylase"/>
    <property type="match status" value="1"/>
</dbReference>
<keyword evidence="3 6" id="KW-0808">Transferase</keyword>
<evidence type="ECO:0000256" key="2">
    <source>
        <dbReference type="ARBA" id="ARBA00018953"/>
    </source>
</evidence>
<evidence type="ECO:0000256" key="6">
    <source>
        <dbReference type="PIRNR" id="PIRNR000446"/>
    </source>
</evidence>
<accession>A0A937I6V6</accession>
<dbReference type="InterPro" id="IPR016036">
    <property type="entry name" value="Malonyl_transacylase_ACP-bd"/>
</dbReference>